<evidence type="ECO:0000313" key="1">
    <source>
        <dbReference type="EMBL" id="SVE01218.1"/>
    </source>
</evidence>
<dbReference type="Pfam" id="PF13589">
    <property type="entry name" value="HATPase_c_3"/>
    <property type="match status" value="1"/>
</dbReference>
<dbReference type="Gene3D" id="3.30.565.10">
    <property type="entry name" value="Histidine kinase-like ATPase, C-terminal domain"/>
    <property type="match status" value="1"/>
</dbReference>
<name>A0A383A2N2_9ZZZZ</name>
<evidence type="ECO:0008006" key="2">
    <source>
        <dbReference type="Google" id="ProtNLM"/>
    </source>
</evidence>
<accession>A0A383A2N2</accession>
<dbReference type="AlphaFoldDB" id="A0A383A2N2"/>
<dbReference type="SUPFAM" id="SSF55874">
    <property type="entry name" value="ATPase domain of HSP90 chaperone/DNA topoisomerase II/histidine kinase"/>
    <property type="match status" value="1"/>
</dbReference>
<sequence length="202" mass="23502">MILTFDEKGYIRASIQGRNGHTTQTSIMELVQNSVDARATEIRINYDTTNNRIFIIDNGLGMNYSTLQKMAVLYKHEDRKENTHGKFGIGAKDAWFQIGGNWNILSKTKNNNNIVSLEWNIDKLIEWADNKIEYDNFIDSSKNATEDMKKLYDEYKINAESGTLIMCKLPEEYIDNDFKKTLTKLVKEIQIKHQNKRCQILH</sequence>
<organism evidence="1">
    <name type="scientific">marine metagenome</name>
    <dbReference type="NCBI Taxonomy" id="408172"/>
    <lineage>
        <taxon>unclassified sequences</taxon>
        <taxon>metagenomes</taxon>
        <taxon>ecological metagenomes</taxon>
    </lineage>
</organism>
<protein>
    <recommendedName>
        <fullName evidence="2">Histidine kinase/HSP90-like ATPase domain-containing protein</fullName>
    </recommendedName>
</protein>
<dbReference type="EMBL" id="UINC01188148">
    <property type="protein sequence ID" value="SVE01218.1"/>
    <property type="molecule type" value="Genomic_DNA"/>
</dbReference>
<reference evidence="1" key="1">
    <citation type="submission" date="2018-05" db="EMBL/GenBank/DDBJ databases">
        <authorList>
            <person name="Lanie J.A."/>
            <person name="Ng W.-L."/>
            <person name="Kazmierczak K.M."/>
            <person name="Andrzejewski T.M."/>
            <person name="Davidsen T.M."/>
            <person name="Wayne K.J."/>
            <person name="Tettelin H."/>
            <person name="Glass J.I."/>
            <person name="Rusch D."/>
            <person name="Podicherti R."/>
            <person name="Tsui H.-C.T."/>
            <person name="Winkler M.E."/>
        </authorList>
    </citation>
    <scope>NUCLEOTIDE SEQUENCE</scope>
</reference>
<gene>
    <name evidence="1" type="ORF">METZ01_LOCUS454072</name>
</gene>
<dbReference type="InterPro" id="IPR036890">
    <property type="entry name" value="HATPase_C_sf"/>
</dbReference>
<proteinExistence type="predicted"/>
<feature type="non-terminal residue" evidence="1">
    <location>
        <position position="202"/>
    </location>
</feature>